<dbReference type="EMBL" id="JAFMYW010000001">
    <property type="protein sequence ID" value="MBO0947554.1"/>
    <property type="molecule type" value="Genomic_DNA"/>
</dbReference>
<comment type="caution">
    <text evidence="2">The sequence shown here is derived from an EMBL/GenBank/DDBJ whole genome shotgun (WGS) entry which is preliminary data.</text>
</comment>
<dbReference type="Proteomes" id="UP000664628">
    <property type="component" value="Unassembled WGS sequence"/>
</dbReference>
<evidence type="ECO:0000313" key="3">
    <source>
        <dbReference type="Proteomes" id="UP000664628"/>
    </source>
</evidence>
<protein>
    <submittedName>
        <fullName evidence="2">DUF4494 family protein</fullName>
    </submittedName>
</protein>
<evidence type="ECO:0000313" key="2">
    <source>
        <dbReference type="EMBL" id="MBO0947554.1"/>
    </source>
</evidence>
<dbReference type="RefSeq" id="WP_207327462.1">
    <property type="nucleotide sequence ID" value="NZ_JAFMYW010000001.1"/>
</dbReference>
<name>A0ABS3JC24_9BACT</name>
<organism evidence="2 3">
    <name type="scientific">Fibrella forsythiae</name>
    <dbReference type="NCBI Taxonomy" id="2817061"/>
    <lineage>
        <taxon>Bacteria</taxon>
        <taxon>Pseudomonadati</taxon>
        <taxon>Bacteroidota</taxon>
        <taxon>Cytophagia</taxon>
        <taxon>Cytophagales</taxon>
        <taxon>Spirosomataceae</taxon>
        <taxon>Fibrella</taxon>
    </lineage>
</organism>
<dbReference type="Pfam" id="PF14902">
    <property type="entry name" value="DUF4494"/>
    <property type="match status" value="1"/>
</dbReference>
<reference evidence="2 3" key="1">
    <citation type="submission" date="2021-03" db="EMBL/GenBank/DDBJ databases">
        <title>Fibrella sp. HMF5405 genome sequencing and assembly.</title>
        <authorList>
            <person name="Kang H."/>
            <person name="Kim H."/>
            <person name="Bae S."/>
            <person name="Joh K."/>
        </authorList>
    </citation>
    <scope>NUCLEOTIDE SEQUENCE [LARGE SCALE GENOMIC DNA]</scope>
    <source>
        <strain evidence="2 3">HMF5405</strain>
    </source>
</reference>
<accession>A0ABS3JC24</accession>
<evidence type="ECO:0000256" key="1">
    <source>
        <dbReference type="SAM" id="MobiDB-lite"/>
    </source>
</evidence>
<gene>
    <name evidence="2" type="ORF">J2I46_03110</name>
</gene>
<proteinExistence type="predicted"/>
<keyword evidence="3" id="KW-1185">Reference proteome</keyword>
<sequence length="297" mass="33606">MSKWYQPKIKYTALIEGKSKVVSEPYLFEGVNYGEVEKNCYEALRTRIKGPDVDTIAKSSLGEPVFYAGTREDSFEADPFWRVGIETGEKYVYLVPAKDAEEAISRALKFHGYGERKSVFDIKRTDILGVWHPKNELWQGDWWNRMELLLEQKKCSWDINQTSLFNADGAVDPETGEVFNKPADFVAPQETEEQRIARELDERKTNVPAVRNVGVGSVETLAVEAEDMENGVEPEHFHEARLIETPQLGPGTDINANSEQKYPAGKSKAKAKPKKEVKPKTPKRAAKRRGDWVSPTA</sequence>
<dbReference type="InterPro" id="IPR027848">
    <property type="entry name" value="DUF4494"/>
</dbReference>
<feature type="region of interest" description="Disordered" evidence="1">
    <location>
        <begin position="244"/>
        <end position="297"/>
    </location>
</feature>